<feature type="compositionally biased region" description="Acidic residues" evidence="8">
    <location>
        <begin position="530"/>
        <end position="542"/>
    </location>
</feature>
<dbReference type="NCBIfam" id="NF011260">
    <property type="entry name" value="PRK14666.1"/>
    <property type="match status" value="1"/>
</dbReference>
<keyword evidence="1 7" id="KW-0963">Cytoplasm</keyword>
<dbReference type="InterPro" id="IPR001162">
    <property type="entry name" value="UvrC_RNase_H_dom"/>
</dbReference>
<dbReference type="CDD" id="cd10434">
    <property type="entry name" value="GIY-YIG_UvrC_Cho"/>
    <property type="match status" value="1"/>
</dbReference>
<dbReference type="InterPro" id="IPR035901">
    <property type="entry name" value="GIY-YIG_endonuc_sf"/>
</dbReference>
<dbReference type="PROSITE" id="PS50151">
    <property type="entry name" value="UVR"/>
    <property type="match status" value="1"/>
</dbReference>
<comment type="subunit">
    <text evidence="7">Interacts with UvrB in an incision complex.</text>
</comment>
<name>A0ABY9R350_9BACT</name>
<dbReference type="InterPro" id="IPR001943">
    <property type="entry name" value="UVR_dom"/>
</dbReference>
<dbReference type="Gene3D" id="3.40.1440.10">
    <property type="entry name" value="GIY-YIG endonuclease"/>
    <property type="match status" value="1"/>
</dbReference>
<keyword evidence="5 7" id="KW-0234">DNA repair</keyword>
<evidence type="ECO:0000259" key="10">
    <source>
        <dbReference type="PROSITE" id="PS50164"/>
    </source>
</evidence>
<dbReference type="PROSITE" id="PS50164">
    <property type="entry name" value="GIY_YIG"/>
    <property type="match status" value="1"/>
</dbReference>
<dbReference type="InterPro" id="IPR050066">
    <property type="entry name" value="UvrABC_protein_C"/>
</dbReference>
<sequence>MQKPVMSSIPDTPGVYLYKDAAGRILYVGKAKHLRKRIASYFREAAEGAPPPQTPKTLAMLRQAERLDTLSTTTEKEALLLEASLIKKHRPRYNIVLRDDKQYVLFRLQKKHPYPRLDIVRAVRRDGAQYYGPFTSAGAARATWKAIHRAFPLRRCTDRALENRVRPCLYHFIGQCLAPCVFDVPQDEYAALVQRVEMLLSGRSGELVGQLRTEMETASEALEFERAAELRDQIRAVERTVERQAAVLPGGGDLDVVGIVDTGGGLGLGVLFVRQGAVLDGRAFLWPGLGFEEAPELLLSFLGQFYGPHSAIPPRIVVPWLPVTEGTEGTGENDAAGTSPTTAVPLSPEGLDASAAPEASSPLAEPAESEELDALAPPHPPAPISPQAATDMSLRAIEETLADLRGGPVRIVAPRSPEENRLVDMAAANAREHARRETEAPLPDLLARALHLPAPVRRVEAVDISHTGGRSTRAGMVVFEDGRPVRDAWRAYALDRPAGSPADLPATDASGSLPDSLPNGQPVDPPNGFADEEMDGQADEVPETSPANTGQPPTFTAGDDYAALAEWARRRIASGPPWADLVLIDGGRGQLSAVHRAVREAGGEGLFALASIAKARTEDGRADRRAGNVADRIFLPGRTNPLPLRDGAPELLFLQHVRDAVHDFAIGRHRRARAGAALTGELQRVEGVGPKTARLLWDRFGTLAAMRAASEKDLAEVPGIGPRRARQIHQRLKEMATSRRR</sequence>
<dbReference type="SUPFAM" id="SSF82771">
    <property type="entry name" value="GIY-YIG endonuclease"/>
    <property type="match status" value="1"/>
</dbReference>
<dbReference type="NCBIfam" id="TIGR00194">
    <property type="entry name" value="uvrC"/>
    <property type="match status" value="1"/>
</dbReference>
<dbReference type="Proteomes" id="UP001180616">
    <property type="component" value="Chromosome"/>
</dbReference>
<evidence type="ECO:0000313" key="13">
    <source>
        <dbReference type="Proteomes" id="UP001180616"/>
    </source>
</evidence>
<comment type="similarity">
    <text evidence="7">Belongs to the UvrC family.</text>
</comment>
<dbReference type="SUPFAM" id="SSF47781">
    <property type="entry name" value="RuvA domain 2-like"/>
    <property type="match status" value="1"/>
</dbReference>
<evidence type="ECO:0000313" key="12">
    <source>
        <dbReference type="EMBL" id="WMW65174.1"/>
    </source>
</evidence>
<dbReference type="Gene3D" id="4.10.860.10">
    <property type="entry name" value="UVR domain"/>
    <property type="match status" value="1"/>
</dbReference>
<evidence type="ECO:0000259" key="9">
    <source>
        <dbReference type="PROSITE" id="PS50151"/>
    </source>
</evidence>
<gene>
    <name evidence="7 12" type="primary">uvrC</name>
    <name evidence="12" type="ORF">KPS_003280</name>
</gene>
<dbReference type="SMART" id="SM00278">
    <property type="entry name" value="HhH1"/>
    <property type="match status" value="2"/>
</dbReference>
<keyword evidence="3 7" id="KW-0228">DNA excision</keyword>
<evidence type="ECO:0000256" key="2">
    <source>
        <dbReference type="ARBA" id="ARBA00022763"/>
    </source>
</evidence>
<dbReference type="HAMAP" id="MF_00203">
    <property type="entry name" value="UvrC"/>
    <property type="match status" value="1"/>
</dbReference>
<dbReference type="Gene3D" id="3.30.420.340">
    <property type="entry name" value="UvrC, RNAse H endonuclease domain"/>
    <property type="match status" value="1"/>
</dbReference>
<dbReference type="EMBL" id="CP133659">
    <property type="protein sequence ID" value="WMW65174.1"/>
    <property type="molecule type" value="Genomic_DNA"/>
</dbReference>
<comment type="function">
    <text evidence="7">The UvrABC repair system catalyzes the recognition and processing of DNA lesions. UvrC both incises the 5' and 3' sides of the lesion. The N-terminal half is responsible for the 3' incision and the C-terminal half is responsible for the 5' incision.</text>
</comment>
<reference evidence="12" key="1">
    <citation type="submission" date="2023-09" db="EMBL/GenBank/DDBJ databases">
        <authorList>
            <consortium name="CW5 consortium"/>
            <person name="Lu C.-W."/>
        </authorList>
    </citation>
    <scope>NUCLEOTIDE SEQUENCE</scope>
    <source>
        <strain evidence="12">KPS</strain>
    </source>
</reference>
<keyword evidence="2 7" id="KW-0227">DNA damage</keyword>
<feature type="compositionally biased region" description="Polar residues" evidence="8">
    <location>
        <begin position="545"/>
        <end position="554"/>
    </location>
</feature>
<feature type="region of interest" description="Disordered" evidence="8">
    <location>
        <begin position="327"/>
        <end position="387"/>
    </location>
</feature>
<proteinExistence type="inferred from homology"/>
<dbReference type="SMART" id="SM00465">
    <property type="entry name" value="GIYc"/>
    <property type="match status" value="1"/>
</dbReference>
<evidence type="ECO:0000256" key="6">
    <source>
        <dbReference type="ARBA" id="ARBA00023236"/>
    </source>
</evidence>
<evidence type="ECO:0000256" key="7">
    <source>
        <dbReference type="HAMAP-Rule" id="MF_00203"/>
    </source>
</evidence>
<dbReference type="Pfam" id="PF01541">
    <property type="entry name" value="GIY-YIG"/>
    <property type="match status" value="1"/>
</dbReference>
<dbReference type="InterPro" id="IPR038476">
    <property type="entry name" value="UvrC_RNase_H_dom_sf"/>
</dbReference>
<feature type="domain" description="UvrC family homology region profile" evidence="11">
    <location>
        <begin position="256"/>
        <end position="594"/>
    </location>
</feature>
<evidence type="ECO:0000256" key="8">
    <source>
        <dbReference type="SAM" id="MobiDB-lite"/>
    </source>
</evidence>
<dbReference type="PANTHER" id="PTHR30562">
    <property type="entry name" value="UVRC/OXIDOREDUCTASE"/>
    <property type="match status" value="1"/>
</dbReference>
<accession>A0ABY9R350</accession>
<dbReference type="RefSeq" id="WP_309541207.1">
    <property type="nucleotide sequence ID" value="NZ_CP133659.1"/>
</dbReference>
<protein>
    <recommendedName>
        <fullName evidence="7">UvrABC system protein C</fullName>
        <shortName evidence="7">Protein UvrC</shortName>
    </recommendedName>
    <alternativeName>
        <fullName evidence="7">Excinuclease ABC subunit C</fullName>
    </alternativeName>
</protein>
<dbReference type="InterPro" id="IPR004791">
    <property type="entry name" value="UvrC"/>
</dbReference>
<dbReference type="InterPro" id="IPR000305">
    <property type="entry name" value="GIY-YIG_endonuc"/>
</dbReference>
<dbReference type="InterPro" id="IPR036876">
    <property type="entry name" value="UVR_dom_sf"/>
</dbReference>
<dbReference type="InterPro" id="IPR047296">
    <property type="entry name" value="GIY-YIG_UvrC_Cho"/>
</dbReference>
<keyword evidence="4 7" id="KW-0267">Excision nuclease</keyword>
<dbReference type="Pfam" id="PF02151">
    <property type="entry name" value="UVR"/>
    <property type="match status" value="1"/>
</dbReference>
<evidence type="ECO:0000256" key="1">
    <source>
        <dbReference type="ARBA" id="ARBA00022490"/>
    </source>
</evidence>
<evidence type="ECO:0000256" key="5">
    <source>
        <dbReference type="ARBA" id="ARBA00023204"/>
    </source>
</evidence>
<dbReference type="PROSITE" id="PS50165">
    <property type="entry name" value="UVRC"/>
    <property type="match status" value="1"/>
</dbReference>
<dbReference type="PANTHER" id="PTHR30562:SF1">
    <property type="entry name" value="UVRABC SYSTEM PROTEIN C"/>
    <property type="match status" value="1"/>
</dbReference>
<evidence type="ECO:0000256" key="4">
    <source>
        <dbReference type="ARBA" id="ARBA00022881"/>
    </source>
</evidence>
<dbReference type="Pfam" id="PF22920">
    <property type="entry name" value="UvrC_RNaseH"/>
    <property type="match status" value="1"/>
</dbReference>
<dbReference type="Gene3D" id="1.10.150.20">
    <property type="entry name" value="5' to 3' exonuclease, C-terminal subdomain"/>
    <property type="match status" value="1"/>
</dbReference>
<comment type="subcellular location">
    <subcellularLocation>
        <location evidence="7">Cytoplasm</location>
    </subcellularLocation>
</comment>
<evidence type="ECO:0000259" key="11">
    <source>
        <dbReference type="PROSITE" id="PS50165"/>
    </source>
</evidence>
<feature type="compositionally biased region" description="Low complexity" evidence="8">
    <location>
        <begin position="351"/>
        <end position="366"/>
    </location>
</feature>
<feature type="domain" description="UVR" evidence="9">
    <location>
        <begin position="205"/>
        <end position="240"/>
    </location>
</feature>
<dbReference type="Pfam" id="PF08459">
    <property type="entry name" value="UvrC_RNaseH_dom"/>
    <property type="match status" value="2"/>
</dbReference>
<keyword evidence="13" id="KW-1185">Reference proteome</keyword>
<dbReference type="InterPro" id="IPR010994">
    <property type="entry name" value="RuvA_2-like"/>
</dbReference>
<dbReference type="Pfam" id="PF14520">
    <property type="entry name" value="HHH_5"/>
    <property type="match status" value="1"/>
</dbReference>
<dbReference type="SUPFAM" id="SSF46600">
    <property type="entry name" value="C-terminal UvrC-binding domain of UvrB"/>
    <property type="match status" value="1"/>
</dbReference>
<feature type="domain" description="GIY-YIG" evidence="10">
    <location>
        <begin position="11"/>
        <end position="95"/>
    </location>
</feature>
<evidence type="ECO:0000256" key="3">
    <source>
        <dbReference type="ARBA" id="ARBA00022769"/>
    </source>
</evidence>
<feature type="region of interest" description="Disordered" evidence="8">
    <location>
        <begin position="497"/>
        <end position="555"/>
    </location>
</feature>
<dbReference type="InterPro" id="IPR003583">
    <property type="entry name" value="Hlx-hairpin-Hlx_DNA-bd_motif"/>
</dbReference>
<keyword evidence="6 7" id="KW-0742">SOS response</keyword>
<organism evidence="12 13">
    <name type="scientific">Nitratidesulfovibrio liaohensis</name>
    <dbReference type="NCBI Taxonomy" id="2604158"/>
    <lineage>
        <taxon>Bacteria</taxon>
        <taxon>Pseudomonadati</taxon>
        <taxon>Thermodesulfobacteriota</taxon>
        <taxon>Desulfovibrionia</taxon>
        <taxon>Desulfovibrionales</taxon>
        <taxon>Desulfovibrionaceae</taxon>
        <taxon>Nitratidesulfovibrio</taxon>
    </lineage>
</organism>